<feature type="transmembrane region" description="Helical" evidence="6">
    <location>
        <begin position="550"/>
        <end position="572"/>
    </location>
</feature>
<accession>A0A643EWD9</accession>
<dbReference type="EMBL" id="VZPE01000014">
    <property type="protein sequence ID" value="KAB0566152.1"/>
    <property type="molecule type" value="Genomic_DNA"/>
</dbReference>
<evidence type="ECO:0000313" key="7">
    <source>
        <dbReference type="EMBL" id="KAB0566152.1"/>
    </source>
</evidence>
<feature type="transmembrane region" description="Helical" evidence="6">
    <location>
        <begin position="415"/>
        <end position="432"/>
    </location>
</feature>
<gene>
    <name evidence="7" type="ORF">F7Q93_22185</name>
</gene>
<evidence type="ECO:0000256" key="4">
    <source>
        <dbReference type="ARBA" id="ARBA00022989"/>
    </source>
</evidence>
<dbReference type="InterPro" id="IPR043428">
    <property type="entry name" value="LivM-like"/>
</dbReference>
<dbReference type="GO" id="GO:0005886">
    <property type="term" value="C:plasma membrane"/>
    <property type="evidence" value="ECO:0007669"/>
    <property type="project" value="UniProtKB-SubCell"/>
</dbReference>
<evidence type="ECO:0000256" key="6">
    <source>
        <dbReference type="SAM" id="Phobius"/>
    </source>
</evidence>
<feature type="transmembrane region" description="Helical" evidence="6">
    <location>
        <begin position="389"/>
        <end position="408"/>
    </location>
</feature>
<feature type="transmembrane region" description="Helical" evidence="6">
    <location>
        <begin position="68"/>
        <end position="88"/>
    </location>
</feature>
<dbReference type="PANTHER" id="PTHR30482:SF17">
    <property type="entry name" value="ABC TRANSPORTER ATP-BINDING PROTEIN"/>
    <property type="match status" value="1"/>
</dbReference>
<dbReference type="PANTHER" id="PTHR30482">
    <property type="entry name" value="HIGH-AFFINITY BRANCHED-CHAIN AMINO ACID TRANSPORT SYSTEM PERMEASE"/>
    <property type="match status" value="1"/>
</dbReference>
<dbReference type="CDD" id="cd06581">
    <property type="entry name" value="TM_PBP1_LivM_like"/>
    <property type="match status" value="1"/>
</dbReference>
<feature type="transmembrane region" description="Helical" evidence="6">
    <location>
        <begin position="12"/>
        <end position="37"/>
    </location>
</feature>
<dbReference type="InterPro" id="IPR001851">
    <property type="entry name" value="ABC_transp_permease"/>
</dbReference>
<keyword evidence="5 6" id="KW-0472">Membrane</keyword>
<evidence type="ECO:0000256" key="1">
    <source>
        <dbReference type="ARBA" id="ARBA00004651"/>
    </source>
</evidence>
<keyword evidence="2" id="KW-1003">Cell membrane</keyword>
<keyword evidence="4 6" id="KW-1133">Transmembrane helix</keyword>
<name>A0A643EWD9_9HYPH</name>
<protein>
    <submittedName>
        <fullName evidence="7">ABC transporter permease</fullName>
    </submittedName>
</protein>
<dbReference type="GO" id="GO:0015658">
    <property type="term" value="F:branched-chain amino acid transmembrane transporter activity"/>
    <property type="evidence" value="ECO:0007669"/>
    <property type="project" value="InterPro"/>
</dbReference>
<dbReference type="AlphaFoldDB" id="A0A643EWD9"/>
<keyword evidence="3 6" id="KW-0812">Transmembrane</keyword>
<organism evidence="7">
    <name type="scientific">Brucella pituitosa</name>
    <dbReference type="NCBI Taxonomy" id="571256"/>
    <lineage>
        <taxon>Bacteria</taxon>
        <taxon>Pseudomonadati</taxon>
        <taxon>Pseudomonadota</taxon>
        <taxon>Alphaproteobacteria</taxon>
        <taxon>Hyphomicrobiales</taxon>
        <taxon>Brucellaceae</taxon>
        <taxon>Brucella/Ochrobactrum group</taxon>
        <taxon>Brucella</taxon>
    </lineage>
</organism>
<proteinExistence type="predicted"/>
<sequence length="636" mass="67712">MVTIFGIPTALLFGQLLLGIINGAFYATLSLGLAVIFGMMNIANFAHGALYMMGAVLAWLLLNSMGIGYWPALLLCPLIVGAFGMLMERFILRRVSHIDHLYGMLLTFGMALVIQGVFRFWFGSSGLPYAIPSSLSGGVNLGFMFLPYYRAWVIVASLGICLVTWFTIEKTKLGSYLRAATENPELVQAFGIKVPLMIMLVYGAGAALAAFAGVLAAPILQVNPTMGADILIVIFAVVVIGGLGSIKGAIVAGFAAGILEGLTKAFYPEASTTVVFLLMALVLLVKPTGLFGAKTYTSGAVMALPTFAKETPLLRWAMFGTMAVCLAIAPFFVYPAFLMKAMTYGLFACAFNLMAGYGKLVSFGHAMFLGTAGYVTAYAAKTWGFSPELAILAGTGTAAILGLAAGWLCTRSSGVYFAMISLALAQMIYFLALQLPQTGGEDGIQSVPRGLLFGLFDLSDPTMLYTFVLVIFLSGFLFLSGLVRSPFGQVLKAIREHEPRAQSLGFATERYKLAAFVISAALSGLAGSTKVIVTQIASLTDVHWTMSGEVILMTFLGGVGTLYGPVVGSFIVVAMQNYLASLGAWVTVIHGAVFICCIFLFRRGIVGELNSWVSARKVKSPSKRDLPVRGEAAQDV</sequence>
<comment type="subcellular location">
    <subcellularLocation>
        <location evidence="1">Cell membrane</location>
        <topology evidence="1">Multi-pass membrane protein</topology>
    </subcellularLocation>
</comment>
<dbReference type="CDD" id="cd06582">
    <property type="entry name" value="TM_PBP1_LivH_like"/>
    <property type="match status" value="1"/>
</dbReference>
<evidence type="ECO:0000256" key="2">
    <source>
        <dbReference type="ARBA" id="ARBA00022475"/>
    </source>
</evidence>
<evidence type="ECO:0000256" key="5">
    <source>
        <dbReference type="ARBA" id="ARBA00023136"/>
    </source>
</evidence>
<feature type="transmembrane region" description="Helical" evidence="6">
    <location>
        <begin position="313"/>
        <end position="334"/>
    </location>
</feature>
<dbReference type="Pfam" id="PF02653">
    <property type="entry name" value="BPD_transp_2"/>
    <property type="match status" value="2"/>
</dbReference>
<feature type="transmembrane region" description="Helical" evidence="6">
    <location>
        <begin position="346"/>
        <end position="369"/>
    </location>
</feature>
<feature type="transmembrane region" description="Helical" evidence="6">
    <location>
        <begin position="149"/>
        <end position="168"/>
    </location>
</feature>
<feature type="transmembrane region" description="Helical" evidence="6">
    <location>
        <begin position="196"/>
        <end position="220"/>
    </location>
</feature>
<reference evidence="7" key="1">
    <citation type="submission" date="2019-09" db="EMBL/GenBank/DDBJ databases">
        <title>Draft genome sequences of 48 bacterial type strains from the CCUG.</title>
        <authorList>
            <person name="Tunovic T."/>
            <person name="Pineiro-Iglesias B."/>
            <person name="Unosson C."/>
            <person name="Inganas E."/>
            <person name="Ohlen M."/>
            <person name="Cardew S."/>
            <person name="Jensie-Markopoulos S."/>
            <person name="Salva-Serra F."/>
            <person name="Jaen-Luchoro D."/>
            <person name="Karlsson R."/>
            <person name="Svensson-Stadler L."/>
            <person name="Chun J."/>
            <person name="Moore E."/>
        </authorList>
    </citation>
    <scope>NUCLEOTIDE SEQUENCE</scope>
    <source>
        <strain evidence="7">CCUG 50899</strain>
    </source>
</reference>
<feature type="transmembrane region" description="Helical" evidence="6">
    <location>
        <begin position="271"/>
        <end position="293"/>
    </location>
</feature>
<comment type="caution">
    <text evidence="7">The sequence shown here is derived from an EMBL/GenBank/DDBJ whole genome shotgun (WGS) entry which is preliminary data.</text>
</comment>
<feature type="transmembrane region" description="Helical" evidence="6">
    <location>
        <begin position="100"/>
        <end position="122"/>
    </location>
</feature>
<evidence type="ECO:0000256" key="3">
    <source>
        <dbReference type="ARBA" id="ARBA00022692"/>
    </source>
</evidence>
<feature type="transmembrane region" description="Helical" evidence="6">
    <location>
        <begin position="44"/>
        <end position="62"/>
    </location>
</feature>
<feature type="transmembrane region" description="Helical" evidence="6">
    <location>
        <begin position="232"/>
        <end position="259"/>
    </location>
</feature>
<feature type="transmembrane region" description="Helical" evidence="6">
    <location>
        <begin position="578"/>
        <end position="601"/>
    </location>
</feature>
<feature type="transmembrane region" description="Helical" evidence="6">
    <location>
        <begin position="463"/>
        <end position="483"/>
    </location>
</feature>